<feature type="compositionally biased region" description="Basic and acidic residues" evidence="1">
    <location>
        <begin position="337"/>
        <end position="346"/>
    </location>
</feature>
<feature type="compositionally biased region" description="Basic and acidic residues" evidence="1">
    <location>
        <begin position="277"/>
        <end position="287"/>
    </location>
</feature>
<feature type="compositionally biased region" description="Basic and acidic residues" evidence="1">
    <location>
        <begin position="297"/>
        <end position="318"/>
    </location>
</feature>
<feature type="region of interest" description="Disordered" evidence="1">
    <location>
        <begin position="534"/>
        <end position="605"/>
    </location>
</feature>
<feature type="compositionally biased region" description="Polar residues" evidence="1">
    <location>
        <begin position="396"/>
        <end position="407"/>
    </location>
</feature>
<feature type="non-terminal residue" evidence="2">
    <location>
        <position position="1"/>
    </location>
</feature>
<feature type="compositionally biased region" description="Basic and acidic residues" evidence="1">
    <location>
        <begin position="621"/>
        <end position="633"/>
    </location>
</feature>
<reference evidence="2" key="1">
    <citation type="submission" date="2015-07" db="EMBL/GenBank/DDBJ databases">
        <title>Transcriptome Assembly of Anthurium amnicola.</title>
        <authorList>
            <person name="Suzuki J."/>
        </authorList>
    </citation>
    <scope>NUCLEOTIDE SEQUENCE</scope>
</reference>
<feature type="compositionally biased region" description="Low complexity" evidence="1">
    <location>
        <begin position="451"/>
        <end position="465"/>
    </location>
</feature>
<feature type="compositionally biased region" description="Basic residues" evidence="1">
    <location>
        <begin position="420"/>
        <end position="429"/>
    </location>
</feature>
<dbReference type="AlphaFoldDB" id="A0A1D1YEI5"/>
<feature type="non-terminal residue" evidence="2">
    <location>
        <position position="652"/>
    </location>
</feature>
<organism evidence="2">
    <name type="scientific">Anthurium amnicola</name>
    <dbReference type="NCBI Taxonomy" id="1678845"/>
    <lineage>
        <taxon>Eukaryota</taxon>
        <taxon>Viridiplantae</taxon>
        <taxon>Streptophyta</taxon>
        <taxon>Embryophyta</taxon>
        <taxon>Tracheophyta</taxon>
        <taxon>Spermatophyta</taxon>
        <taxon>Magnoliopsida</taxon>
        <taxon>Liliopsida</taxon>
        <taxon>Araceae</taxon>
        <taxon>Pothoideae</taxon>
        <taxon>Potheae</taxon>
        <taxon>Anthurium</taxon>
    </lineage>
</organism>
<feature type="region of interest" description="Disordered" evidence="1">
    <location>
        <begin position="211"/>
        <end position="230"/>
    </location>
</feature>
<proteinExistence type="predicted"/>
<dbReference type="EMBL" id="GDJX01014909">
    <property type="protein sequence ID" value="JAT53027.1"/>
    <property type="molecule type" value="Transcribed_RNA"/>
</dbReference>
<feature type="region of interest" description="Disordered" evidence="1">
    <location>
        <begin position="91"/>
        <end position="188"/>
    </location>
</feature>
<feature type="compositionally biased region" description="Basic residues" evidence="1">
    <location>
        <begin position="363"/>
        <end position="382"/>
    </location>
</feature>
<accession>A0A1D1YEI5</accession>
<feature type="compositionally biased region" description="Basic residues" evidence="1">
    <location>
        <begin position="259"/>
        <end position="268"/>
    </location>
</feature>
<name>A0A1D1YEI5_9ARAE</name>
<feature type="region of interest" description="Disordered" evidence="1">
    <location>
        <begin position="621"/>
        <end position="652"/>
    </location>
</feature>
<gene>
    <name evidence="2" type="ORF">g.76287</name>
</gene>
<evidence type="ECO:0000313" key="2">
    <source>
        <dbReference type="EMBL" id="JAT53027.1"/>
    </source>
</evidence>
<feature type="region of interest" description="Disordered" evidence="1">
    <location>
        <begin position="238"/>
        <end position="513"/>
    </location>
</feature>
<evidence type="ECO:0000256" key="1">
    <source>
        <dbReference type="SAM" id="MobiDB-lite"/>
    </source>
</evidence>
<protein>
    <submittedName>
        <fullName evidence="2">Uncharacterized protein</fullName>
    </submittedName>
</protein>
<sequence>PLLPTYLRGAPAKRLWPIGKMELEDDAWSDLHALRKLYRLLHQSDGAIPQGEEAPDGASPMGERLMDEKSRSLLKRLLDEATQQAIQSHVKILSGAPTPSEPKFGEAPARRGAPSSVASGDGHPLIFLPEPPVSESDPPRPTAGSNQLCRPRSRGRHTRQMGALPPSPRRRSPLSKAGDWRMSATGPPLVRPDAATTSWAIVPANPATAALRHKRSRTGTVDLPGMNPNRTAEECRLQNELARTGHPTERVKAELRRAASQRHRRPRGSSRGPSETHGLRSPRDGRVKMGGSLDQTAKIDRLKDHIVQRKKVPPDRRLTTRIGSPSSAKDCPACNPSKRDRRDEICKSPCGRSDQTVRDSRLTNRRAHRTSPARLSRPRRRERSPPRGPSGRASSDTSCRTPSSATPGTRGRSGSGCAAPRRRPRRRAAARKDPVGPASISKPGSARRGTIPARPRPASSRRAIPLLMPRRKKTPRQSPLNRPIAASARSKVGRSTAITKLDHRNKKKVEKKEGRLKRFKDKLGLIFHHHHHHYHYHYGREEEEERRQREEPPHYPPPGYHPYQPDAYATRGGEEYQRPPSHYGGAEGAYWRPPPETHHRGYEPGPGYPPVQHVAHEVGMEEGGGGERYDGRHQGHQGGPFSFFHHGSSGGA</sequence>
<feature type="compositionally biased region" description="Basic and acidic residues" evidence="1">
    <location>
        <begin position="246"/>
        <end position="257"/>
    </location>
</feature>
<feature type="compositionally biased region" description="Basic residues" evidence="1">
    <location>
        <begin position="503"/>
        <end position="513"/>
    </location>
</feature>